<dbReference type="GO" id="GO:0097194">
    <property type="term" value="P:execution phase of apoptosis"/>
    <property type="evidence" value="ECO:0007669"/>
    <property type="project" value="TreeGrafter"/>
</dbReference>
<dbReference type="PANTHER" id="PTHR10454:SF31">
    <property type="entry name" value="CASPASE-7"/>
    <property type="match status" value="1"/>
</dbReference>
<dbReference type="Pfam" id="PF00656">
    <property type="entry name" value="Peptidase_C14"/>
    <property type="match status" value="1"/>
</dbReference>
<accession>A0A4W3GAQ1</accession>
<dbReference type="InterPro" id="IPR029030">
    <property type="entry name" value="Caspase-like_dom_sf"/>
</dbReference>
<dbReference type="InterPro" id="IPR015917">
    <property type="entry name" value="Pept_C14A"/>
</dbReference>
<dbReference type="Proteomes" id="UP000314986">
    <property type="component" value="Unassembled WGS sequence"/>
</dbReference>
<reference evidence="4" key="3">
    <citation type="journal article" date="2014" name="Nature">
        <title>Elephant shark genome provides unique insights into gnathostome evolution.</title>
        <authorList>
            <consortium name="International Elephant Shark Genome Sequencing Consortium"/>
            <person name="Venkatesh B."/>
            <person name="Lee A.P."/>
            <person name="Ravi V."/>
            <person name="Maurya A.K."/>
            <person name="Lian M.M."/>
            <person name="Swann J.B."/>
            <person name="Ohta Y."/>
            <person name="Flajnik M.F."/>
            <person name="Sutoh Y."/>
            <person name="Kasahara M."/>
            <person name="Hoon S."/>
            <person name="Gangu V."/>
            <person name="Roy S.W."/>
            <person name="Irimia M."/>
            <person name="Korzh V."/>
            <person name="Kondrychyn I."/>
            <person name="Lim Z.W."/>
            <person name="Tay B.H."/>
            <person name="Tohari S."/>
            <person name="Kong K.W."/>
            <person name="Ho S."/>
            <person name="Lorente-Galdos B."/>
            <person name="Quilez J."/>
            <person name="Marques-Bonet T."/>
            <person name="Raney B.J."/>
            <person name="Ingham P.W."/>
            <person name="Tay A."/>
            <person name="Hillier L.W."/>
            <person name="Minx P."/>
            <person name="Boehm T."/>
            <person name="Wilson R.K."/>
            <person name="Brenner S."/>
            <person name="Warren W.C."/>
        </authorList>
    </citation>
    <scope>NUCLEOTIDE SEQUENCE [LARGE SCALE GENOMIC DNA]</scope>
</reference>
<evidence type="ECO:0000313" key="3">
    <source>
        <dbReference type="Ensembl" id="ENSCMIP00000000198.1"/>
    </source>
</evidence>
<reference evidence="3" key="5">
    <citation type="submission" date="2025-09" db="UniProtKB">
        <authorList>
            <consortium name="Ensembl"/>
        </authorList>
    </citation>
    <scope>IDENTIFICATION</scope>
</reference>
<dbReference type="GO" id="GO:0004197">
    <property type="term" value="F:cysteine-type endopeptidase activity"/>
    <property type="evidence" value="ECO:0007669"/>
    <property type="project" value="InterPro"/>
</dbReference>
<dbReference type="PANTHER" id="PTHR10454">
    <property type="entry name" value="CASPASE"/>
    <property type="match status" value="1"/>
</dbReference>
<dbReference type="OMA" id="FIIQVKH"/>
<dbReference type="SUPFAM" id="SSF52129">
    <property type="entry name" value="Caspase-like"/>
    <property type="match status" value="1"/>
</dbReference>
<dbReference type="GeneTree" id="ENSGT00940000153232"/>
<dbReference type="PRINTS" id="PR00376">
    <property type="entry name" value="IL1BCENZYME"/>
</dbReference>
<reference evidence="3" key="4">
    <citation type="submission" date="2025-08" db="UniProtKB">
        <authorList>
            <consortium name="Ensembl"/>
        </authorList>
    </citation>
    <scope>IDENTIFICATION</scope>
</reference>
<dbReference type="AlphaFoldDB" id="A0A4W3GAQ1"/>
<dbReference type="InterPro" id="IPR011600">
    <property type="entry name" value="Pept_C14_caspase"/>
</dbReference>
<dbReference type="PROSITE" id="PS50208">
    <property type="entry name" value="CASPASE_P20"/>
    <property type="match status" value="1"/>
</dbReference>
<organism evidence="3 4">
    <name type="scientific">Callorhinchus milii</name>
    <name type="common">Ghost shark</name>
    <dbReference type="NCBI Taxonomy" id="7868"/>
    <lineage>
        <taxon>Eukaryota</taxon>
        <taxon>Metazoa</taxon>
        <taxon>Chordata</taxon>
        <taxon>Craniata</taxon>
        <taxon>Vertebrata</taxon>
        <taxon>Chondrichthyes</taxon>
        <taxon>Holocephali</taxon>
        <taxon>Chimaeriformes</taxon>
        <taxon>Callorhinchidae</taxon>
        <taxon>Callorhinchus</taxon>
    </lineage>
</organism>
<evidence type="ECO:0000313" key="4">
    <source>
        <dbReference type="Proteomes" id="UP000314986"/>
    </source>
</evidence>
<dbReference type="SMART" id="SM00115">
    <property type="entry name" value="CASc"/>
    <property type="match status" value="1"/>
</dbReference>
<dbReference type="PROSITE" id="PS01121">
    <property type="entry name" value="CASPASE_HIS"/>
    <property type="match status" value="1"/>
</dbReference>
<reference evidence="4" key="2">
    <citation type="journal article" date="2007" name="PLoS Biol.">
        <title>Survey sequencing and comparative analysis of the elephant shark (Callorhinchus milii) genome.</title>
        <authorList>
            <person name="Venkatesh B."/>
            <person name="Kirkness E.F."/>
            <person name="Loh Y.H."/>
            <person name="Halpern A.L."/>
            <person name="Lee A.P."/>
            <person name="Johnson J."/>
            <person name="Dandona N."/>
            <person name="Viswanathan L.D."/>
            <person name="Tay A."/>
            <person name="Venter J.C."/>
            <person name="Strausberg R.L."/>
            <person name="Brenner S."/>
        </authorList>
    </citation>
    <scope>NUCLEOTIDE SEQUENCE [LARGE SCALE GENOMIC DNA]</scope>
</reference>
<dbReference type="InParanoid" id="A0A4W3GAQ1"/>
<dbReference type="Gene3D" id="3.40.50.1460">
    <property type="match status" value="1"/>
</dbReference>
<comment type="similarity">
    <text evidence="1">Belongs to the peptidase C14A family.</text>
</comment>
<dbReference type="InterPro" id="IPR016129">
    <property type="entry name" value="Caspase_his_AS"/>
</dbReference>
<reference evidence="4" key="1">
    <citation type="journal article" date="2006" name="Science">
        <title>Ancient noncoding elements conserved in the human genome.</title>
        <authorList>
            <person name="Venkatesh B."/>
            <person name="Kirkness E.F."/>
            <person name="Loh Y.H."/>
            <person name="Halpern A.L."/>
            <person name="Lee A.P."/>
            <person name="Johnson J."/>
            <person name="Dandona N."/>
            <person name="Viswanathan L.D."/>
            <person name="Tay A."/>
            <person name="Venter J.C."/>
            <person name="Strausberg R.L."/>
            <person name="Brenner S."/>
        </authorList>
    </citation>
    <scope>NUCLEOTIDE SEQUENCE [LARGE SCALE GENOMIC DNA]</scope>
</reference>
<evidence type="ECO:0000259" key="2">
    <source>
        <dbReference type="PROSITE" id="PS50208"/>
    </source>
</evidence>
<sequence length="167" mass="18961">KKKTKDHEQGREVDVSDPCIRVVTPMFLYNMNFKKLGKCMIINNKNFDAKTGMNVRNGTDTDAGNLQKCFHSLGFNVSVYNDQTCRQMENILKRAAQENHSDHACFACILLSHGDEGLIYGTDGPMPIKTLTSLFRGDMCKSLVGKPKLFFIQVTRPRMRFSFVKKS</sequence>
<dbReference type="Ensembl" id="ENSCMIT00000000226.1">
    <property type="protein sequence ID" value="ENSCMIP00000000198.1"/>
    <property type="gene ID" value="ENSCMIG00000000150.1"/>
</dbReference>
<dbReference type="STRING" id="7868.ENSCMIP00000000198"/>
<protein>
    <submittedName>
        <fullName evidence="3">Caspase 7, apoptosis-related cysteine peptidase</fullName>
    </submittedName>
</protein>
<dbReference type="InterPro" id="IPR001309">
    <property type="entry name" value="Pept_C14_p20"/>
</dbReference>
<evidence type="ECO:0000256" key="1">
    <source>
        <dbReference type="ARBA" id="ARBA00010134"/>
    </source>
</evidence>
<name>A0A4W3GAQ1_CALMI</name>
<dbReference type="FunFam" id="3.40.50.1460:FF:000011">
    <property type="entry name" value="Caspase-7"/>
    <property type="match status" value="1"/>
</dbReference>
<keyword evidence="4" id="KW-1185">Reference proteome</keyword>
<proteinExistence type="inferred from homology"/>
<dbReference type="GO" id="GO:0005737">
    <property type="term" value="C:cytoplasm"/>
    <property type="evidence" value="ECO:0007669"/>
    <property type="project" value="TreeGrafter"/>
</dbReference>
<dbReference type="InterPro" id="IPR002398">
    <property type="entry name" value="Pept_C14"/>
</dbReference>
<dbReference type="GO" id="GO:0006508">
    <property type="term" value="P:proteolysis"/>
    <property type="evidence" value="ECO:0007669"/>
    <property type="project" value="InterPro"/>
</dbReference>
<dbReference type="GO" id="GO:0043525">
    <property type="term" value="P:positive regulation of neuron apoptotic process"/>
    <property type="evidence" value="ECO:0007669"/>
    <property type="project" value="TreeGrafter"/>
</dbReference>
<feature type="domain" description="Caspase family p20" evidence="2">
    <location>
        <begin position="35"/>
        <end position="156"/>
    </location>
</feature>